<dbReference type="GO" id="GO:0006355">
    <property type="term" value="P:regulation of DNA-templated transcription"/>
    <property type="evidence" value="ECO:0007669"/>
    <property type="project" value="InterPro"/>
</dbReference>
<name>A0A8J3IYL9_9CHLR</name>
<feature type="coiled-coil region" evidence="4">
    <location>
        <begin position="48"/>
        <end position="75"/>
    </location>
</feature>
<keyword evidence="4" id="KW-0175">Coiled coil</keyword>
<dbReference type="Pfam" id="PF13185">
    <property type="entry name" value="GAF_2"/>
    <property type="match status" value="1"/>
</dbReference>
<dbReference type="PROSITE" id="PS50112">
    <property type="entry name" value="PAS"/>
    <property type="match status" value="1"/>
</dbReference>
<dbReference type="InterPro" id="IPR029016">
    <property type="entry name" value="GAF-like_dom_sf"/>
</dbReference>
<evidence type="ECO:0000256" key="2">
    <source>
        <dbReference type="ARBA" id="ARBA00022777"/>
    </source>
</evidence>
<dbReference type="GO" id="GO:0046983">
    <property type="term" value="F:protein dimerization activity"/>
    <property type="evidence" value="ECO:0007669"/>
    <property type="project" value="InterPro"/>
</dbReference>
<dbReference type="InterPro" id="IPR003594">
    <property type="entry name" value="HATPase_dom"/>
</dbReference>
<dbReference type="InterPro" id="IPR035965">
    <property type="entry name" value="PAS-like_dom_sf"/>
</dbReference>
<dbReference type="Pfam" id="PF00989">
    <property type="entry name" value="PAS"/>
    <property type="match status" value="1"/>
</dbReference>
<proteinExistence type="predicted"/>
<dbReference type="PROSITE" id="PS50109">
    <property type="entry name" value="HIS_KIN"/>
    <property type="match status" value="1"/>
</dbReference>
<feature type="domain" description="PAS" evidence="6">
    <location>
        <begin position="72"/>
        <end position="144"/>
    </location>
</feature>
<dbReference type="PANTHER" id="PTHR24421">
    <property type="entry name" value="NITRATE/NITRITE SENSOR PROTEIN NARX-RELATED"/>
    <property type="match status" value="1"/>
</dbReference>
<keyword evidence="8" id="KW-1185">Reference proteome</keyword>
<dbReference type="AlphaFoldDB" id="A0A8J3IYL9"/>
<keyword evidence="1" id="KW-0808">Transferase</keyword>
<dbReference type="InterPro" id="IPR005467">
    <property type="entry name" value="His_kinase_dom"/>
</dbReference>
<dbReference type="CDD" id="cd00130">
    <property type="entry name" value="PAS"/>
    <property type="match status" value="1"/>
</dbReference>
<dbReference type="GO" id="GO:0000155">
    <property type="term" value="F:phosphorelay sensor kinase activity"/>
    <property type="evidence" value="ECO:0007669"/>
    <property type="project" value="InterPro"/>
</dbReference>
<dbReference type="InterPro" id="IPR013767">
    <property type="entry name" value="PAS_fold"/>
</dbReference>
<dbReference type="PANTHER" id="PTHR24421:SF61">
    <property type="entry name" value="OXYGEN SENSOR HISTIDINE KINASE NREB"/>
    <property type="match status" value="1"/>
</dbReference>
<keyword evidence="3" id="KW-0902">Two-component regulatory system</keyword>
<comment type="caution">
    <text evidence="7">The sequence shown here is derived from an EMBL/GenBank/DDBJ whole genome shotgun (WGS) entry which is preliminary data.</text>
</comment>
<dbReference type="NCBIfam" id="TIGR00229">
    <property type="entry name" value="sensory_box"/>
    <property type="match status" value="1"/>
</dbReference>
<dbReference type="Gene3D" id="3.30.450.40">
    <property type="match status" value="1"/>
</dbReference>
<evidence type="ECO:0000256" key="4">
    <source>
        <dbReference type="SAM" id="Coils"/>
    </source>
</evidence>
<evidence type="ECO:0000256" key="1">
    <source>
        <dbReference type="ARBA" id="ARBA00022679"/>
    </source>
</evidence>
<dbReference type="InterPro" id="IPR000014">
    <property type="entry name" value="PAS"/>
</dbReference>
<dbReference type="Pfam" id="PF07730">
    <property type="entry name" value="HisKA_3"/>
    <property type="match status" value="1"/>
</dbReference>
<evidence type="ECO:0000259" key="6">
    <source>
        <dbReference type="PROSITE" id="PS50112"/>
    </source>
</evidence>
<evidence type="ECO:0000256" key="3">
    <source>
        <dbReference type="ARBA" id="ARBA00023012"/>
    </source>
</evidence>
<organism evidence="7 8">
    <name type="scientific">Reticulibacter mediterranei</name>
    <dbReference type="NCBI Taxonomy" id="2778369"/>
    <lineage>
        <taxon>Bacteria</taxon>
        <taxon>Bacillati</taxon>
        <taxon>Chloroflexota</taxon>
        <taxon>Ktedonobacteria</taxon>
        <taxon>Ktedonobacterales</taxon>
        <taxon>Reticulibacteraceae</taxon>
        <taxon>Reticulibacter</taxon>
    </lineage>
</organism>
<dbReference type="Gene3D" id="3.30.565.10">
    <property type="entry name" value="Histidine kinase-like ATPase, C-terminal domain"/>
    <property type="match status" value="1"/>
</dbReference>
<dbReference type="SUPFAM" id="SSF55785">
    <property type="entry name" value="PYP-like sensor domain (PAS domain)"/>
    <property type="match status" value="1"/>
</dbReference>
<dbReference type="InterPro" id="IPR003018">
    <property type="entry name" value="GAF"/>
</dbReference>
<dbReference type="InterPro" id="IPR050482">
    <property type="entry name" value="Sensor_HK_TwoCompSys"/>
</dbReference>
<dbReference type="SMART" id="SM00065">
    <property type="entry name" value="GAF"/>
    <property type="match status" value="1"/>
</dbReference>
<accession>A0A8J3IYL9</accession>
<evidence type="ECO:0000313" key="7">
    <source>
        <dbReference type="EMBL" id="GHO99165.1"/>
    </source>
</evidence>
<dbReference type="GO" id="GO:0016020">
    <property type="term" value="C:membrane"/>
    <property type="evidence" value="ECO:0007669"/>
    <property type="project" value="InterPro"/>
</dbReference>
<keyword evidence="2" id="KW-0418">Kinase</keyword>
<reference evidence="7" key="1">
    <citation type="submission" date="2020-10" db="EMBL/GenBank/DDBJ databases">
        <title>Taxonomic study of unclassified bacteria belonging to the class Ktedonobacteria.</title>
        <authorList>
            <person name="Yabe S."/>
            <person name="Wang C.M."/>
            <person name="Zheng Y."/>
            <person name="Sakai Y."/>
            <person name="Cavaletti L."/>
            <person name="Monciardini P."/>
            <person name="Donadio S."/>
        </authorList>
    </citation>
    <scope>NUCLEOTIDE SEQUENCE</scope>
    <source>
        <strain evidence="7">ID150040</strain>
    </source>
</reference>
<dbReference type="EMBL" id="BNJK01000002">
    <property type="protein sequence ID" value="GHO99165.1"/>
    <property type="molecule type" value="Genomic_DNA"/>
</dbReference>
<dbReference type="Pfam" id="PF02518">
    <property type="entry name" value="HATPase_c"/>
    <property type="match status" value="1"/>
</dbReference>
<dbReference type="InterPro" id="IPR036890">
    <property type="entry name" value="HATPase_C_sf"/>
</dbReference>
<gene>
    <name evidence="7" type="ORF">KSF_092130</name>
</gene>
<feature type="domain" description="Histidine kinase" evidence="5">
    <location>
        <begin position="388"/>
        <end position="583"/>
    </location>
</feature>
<dbReference type="CDD" id="cd16917">
    <property type="entry name" value="HATPase_UhpB-NarQ-NarX-like"/>
    <property type="match status" value="1"/>
</dbReference>
<dbReference type="SUPFAM" id="SSF55874">
    <property type="entry name" value="ATPase domain of HSP90 chaperone/DNA topoisomerase II/histidine kinase"/>
    <property type="match status" value="1"/>
</dbReference>
<dbReference type="RefSeq" id="WP_220209819.1">
    <property type="nucleotide sequence ID" value="NZ_BNJK01000002.1"/>
</dbReference>
<dbReference type="Gene3D" id="3.30.450.20">
    <property type="entry name" value="PAS domain"/>
    <property type="match status" value="1"/>
</dbReference>
<dbReference type="InterPro" id="IPR011712">
    <property type="entry name" value="Sig_transdc_His_kin_sub3_dim/P"/>
</dbReference>
<sequence length="586" mass="65234">MDAAIQQTLLELFTRVGDDPSAMPRIPLDDWPDHSPERQLLAGFQQMLTRQQQYQHQLQQEHEQLTQRMQEREEQYHSIFEASTDGLFIHDMADGRIVEVNSAGCRIGGVRSYEEIIGLSPIGLIHPDDHYKLLEMQQTLQAEQNYHGRMLAVNRHVDPPVPYYVEVYASPFTYLGRPHFLAVVRDITDQVEAYQLLERRVAERTRELSTLLHISQTVASTLELQPLLNVILDQLIAVTQCSGASIILLDGDQLEIVEAKGIVGGEPVRHLRFPVQAFGPFWQKLAAHQPLIIPDVRADVPEANLFRAATGSLLATTLAYVRCWMGIPLILRGEVIGVLSITSAEPGAFSQTQAELTLTIANQAAVAIENARLYERAQAAAVLEERQRLARELHDSVSQALYGISLGAHTACTLFERGEAARLQEPLRYVLSLAETALTEMRALIFELRPETLENEGLVNALSKQMQVLSVRHHLTVKTELCAEPDVSFEIKQTLYRIAQEALHNIIKHAQARTVTLHLESHDGTLVLTVRDDGLGFDAEGSFPGHLGLHSMRERAYKPGGTLTIESAPGEGSCITARLPISGART</sequence>
<evidence type="ECO:0000313" key="8">
    <source>
        <dbReference type="Proteomes" id="UP000597444"/>
    </source>
</evidence>
<dbReference type="Proteomes" id="UP000597444">
    <property type="component" value="Unassembled WGS sequence"/>
</dbReference>
<evidence type="ECO:0000259" key="5">
    <source>
        <dbReference type="PROSITE" id="PS50109"/>
    </source>
</evidence>
<evidence type="ECO:0008006" key="9">
    <source>
        <dbReference type="Google" id="ProtNLM"/>
    </source>
</evidence>
<dbReference type="SUPFAM" id="SSF55781">
    <property type="entry name" value="GAF domain-like"/>
    <property type="match status" value="1"/>
</dbReference>
<dbReference type="SMART" id="SM00387">
    <property type="entry name" value="HATPase_c"/>
    <property type="match status" value="1"/>
</dbReference>
<dbReference type="SMART" id="SM00091">
    <property type="entry name" value="PAS"/>
    <property type="match status" value="1"/>
</dbReference>
<protein>
    <recommendedName>
        <fullName evidence="9">Histidine kinase</fullName>
    </recommendedName>
</protein>
<dbReference type="Gene3D" id="1.20.5.1930">
    <property type="match status" value="1"/>
</dbReference>